<gene>
    <name evidence="6" type="ORF">POM88_052147</name>
</gene>
<dbReference type="PANTHER" id="PTHR11040:SF217">
    <property type="entry name" value="ZINC TRANSPORTER 11"/>
    <property type="match status" value="1"/>
</dbReference>
<protein>
    <submittedName>
        <fullName evidence="6">Zinc transporter 2</fullName>
    </submittedName>
</protein>
<evidence type="ECO:0000256" key="4">
    <source>
        <dbReference type="ARBA" id="ARBA00023136"/>
    </source>
</evidence>
<evidence type="ECO:0000256" key="5">
    <source>
        <dbReference type="SAM" id="Phobius"/>
    </source>
</evidence>
<accession>A0AAD8GRE8</accession>
<dbReference type="PANTHER" id="PTHR11040">
    <property type="entry name" value="ZINC/IRON TRANSPORTER"/>
    <property type="match status" value="1"/>
</dbReference>
<comment type="caution">
    <text evidence="6">The sequence shown here is derived from an EMBL/GenBank/DDBJ whole genome shotgun (WGS) entry which is preliminary data.</text>
</comment>
<keyword evidence="3 5" id="KW-1133">Transmembrane helix</keyword>
<sequence length="410" mass="44973">MNSSQQQILCIKNQAARQRKSSTNIASSSTGDSQSHIQVVDNGFDHYVDPTFYSTSSFGDNILLIAMVSFHFVYDGITTGIAGTCSKPCLPKFAMPRFLLQSTPDLRSKSLVLIKIWSLIIVFNLTFIAGTSPYLMKWNEGFILLGTQFAGGVFLGIALLQFLGDSNEYFEKLSSKDYPFAFMLAISGYLLTMLADCVCIYVYRKRKRREAAAQHRKASTNIASSSTGTSQSRIQVVDDRFDHYVDPTFFSTSSFGDSILLIVMLSFHSVYEGITIGIAGTSSKAWRVLWVVSLHKIFAAIAMGITLLRTIPDHPLISCAAYSFVFAISTPIGVAIGIVIDSTVQGVVADWIYAIFIGISSGVFLYVSVNHLVSKGYSPQSKVSVDTPLHKFLAVLVGVAVIVIIMIWES</sequence>
<feature type="transmembrane region" description="Helical" evidence="5">
    <location>
        <begin position="389"/>
        <end position="408"/>
    </location>
</feature>
<dbReference type="AlphaFoldDB" id="A0AAD8GRE8"/>
<dbReference type="Proteomes" id="UP001237642">
    <property type="component" value="Unassembled WGS sequence"/>
</dbReference>
<evidence type="ECO:0000313" key="6">
    <source>
        <dbReference type="EMBL" id="KAK1353782.1"/>
    </source>
</evidence>
<reference evidence="6" key="1">
    <citation type="submission" date="2023-02" db="EMBL/GenBank/DDBJ databases">
        <title>Genome of toxic invasive species Heracleum sosnowskyi carries increased number of genes despite the absence of recent whole-genome duplications.</title>
        <authorList>
            <person name="Schelkunov M."/>
            <person name="Shtratnikova V."/>
            <person name="Makarenko M."/>
            <person name="Klepikova A."/>
            <person name="Omelchenko D."/>
            <person name="Novikova G."/>
            <person name="Obukhova E."/>
            <person name="Bogdanov V."/>
            <person name="Penin A."/>
            <person name="Logacheva M."/>
        </authorList>
    </citation>
    <scope>NUCLEOTIDE SEQUENCE</scope>
    <source>
        <strain evidence="6">Hsosn_3</strain>
        <tissue evidence="6">Leaf</tissue>
    </source>
</reference>
<dbReference type="GO" id="GO:0016020">
    <property type="term" value="C:membrane"/>
    <property type="evidence" value="ECO:0007669"/>
    <property type="project" value="UniProtKB-SubCell"/>
</dbReference>
<feature type="transmembrane region" description="Helical" evidence="5">
    <location>
        <begin position="285"/>
        <end position="308"/>
    </location>
</feature>
<comment type="subcellular location">
    <subcellularLocation>
        <location evidence="1">Membrane</location>
        <topology evidence="1">Multi-pass membrane protein</topology>
    </subcellularLocation>
</comment>
<dbReference type="GO" id="GO:0005385">
    <property type="term" value="F:zinc ion transmembrane transporter activity"/>
    <property type="evidence" value="ECO:0007669"/>
    <property type="project" value="TreeGrafter"/>
</dbReference>
<feature type="transmembrane region" description="Helical" evidence="5">
    <location>
        <begin position="351"/>
        <end position="369"/>
    </location>
</feature>
<feature type="transmembrane region" description="Helical" evidence="5">
    <location>
        <begin position="320"/>
        <end position="339"/>
    </location>
</feature>
<reference evidence="6" key="2">
    <citation type="submission" date="2023-05" db="EMBL/GenBank/DDBJ databases">
        <authorList>
            <person name="Schelkunov M.I."/>
        </authorList>
    </citation>
    <scope>NUCLEOTIDE SEQUENCE</scope>
    <source>
        <strain evidence="6">Hsosn_3</strain>
        <tissue evidence="6">Leaf</tissue>
    </source>
</reference>
<proteinExistence type="predicted"/>
<dbReference type="Pfam" id="PF02535">
    <property type="entry name" value="Zip"/>
    <property type="match status" value="1"/>
</dbReference>
<feature type="transmembrane region" description="Helical" evidence="5">
    <location>
        <begin position="111"/>
        <end position="130"/>
    </location>
</feature>
<feature type="transmembrane region" description="Helical" evidence="5">
    <location>
        <begin position="259"/>
        <end position="279"/>
    </location>
</feature>
<organism evidence="6 7">
    <name type="scientific">Heracleum sosnowskyi</name>
    <dbReference type="NCBI Taxonomy" id="360622"/>
    <lineage>
        <taxon>Eukaryota</taxon>
        <taxon>Viridiplantae</taxon>
        <taxon>Streptophyta</taxon>
        <taxon>Embryophyta</taxon>
        <taxon>Tracheophyta</taxon>
        <taxon>Spermatophyta</taxon>
        <taxon>Magnoliopsida</taxon>
        <taxon>eudicotyledons</taxon>
        <taxon>Gunneridae</taxon>
        <taxon>Pentapetalae</taxon>
        <taxon>asterids</taxon>
        <taxon>campanulids</taxon>
        <taxon>Apiales</taxon>
        <taxon>Apiaceae</taxon>
        <taxon>Apioideae</taxon>
        <taxon>apioid superclade</taxon>
        <taxon>Tordylieae</taxon>
        <taxon>Tordyliinae</taxon>
        <taxon>Heracleum</taxon>
    </lineage>
</organism>
<feature type="transmembrane region" description="Helical" evidence="5">
    <location>
        <begin position="180"/>
        <end position="203"/>
    </location>
</feature>
<keyword evidence="7" id="KW-1185">Reference proteome</keyword>
<evidence type="ECO:0000313" key="7">
    <source>
        <dbReference type="Proteomes" id="UP001237642"/>
    </source>
</evidence>
<dbReference type="InterPro" id="IPR003689">
    <property type="entry name" value="ZIP"/>
</dbReference>
<name>A0AAD8GRE8_9APIA</name>
<dbReference type="EMBL" id="JAUIZM010000012">
    <property type="protein sequence ID" value="KAK1353782.1"/>
    <property type="molecule type" value="Genomic_DNA"/>
</dbReference>
<evidence type="ECO:0000256" key="3">
    <source>
        <dbReference type="ARBA" id="ARBA00022989"/>
    </source>
</evidence>
<evidence type="ECO:0000256" key="2">
    <source>
        <dbReference type="ARBA" id="ARBA00022692"/>
    </source>
</evidence>
<keyword evidence="2 5" id="KW-0812">Transmembrane</keyword>
<evidence type="ECO:0000256" key="1">
    <source>
        <dbReference type="ARBA" id="ARBA00004141"/>
    </source>
</evidence>
<feature type="transmembrane region" description="Helical" evidence="5">
    <location>
        <begin position="142"/>
        <end position="160"/>
    </location>
</feature>
<keyword evidence="4 5" id="KW-0472">Membrane</keyword>